<dbReference type="Gramene" id="C.cajan_16128.t">
    <property type="protein sequence ID" value="C.cajan_16128.t"/>
    <property type="gene ID" value="C.cajan_16128"/>
</dbReference>
<name>A0A151T4Y2_CAJCA</name>
<dbReference type="GO" id="GO:0004386">
    <property type="term" value="F:helicase activity"/>
    <property type="evidence" value="ECO:0007669"/>
    <property type="project" value="UniProtKB-KW"/>
</dbReference>
<keyword evidence="1" id="KW-0378">Hydrolase</keyword>
<accession>A0A151T4Y2</accession>
<gene>
    <name evidence="1" type="ORF">KK1_016602</name>
</gene>
<evidence type="ECO:0000313" key="2">
    <source>
        <dbReference type="Proteomes" id="UP000075243"/>
    </source>
</evidence>
<sequence length="90" mass="10513">MSATINADLFSKYFANAPTIHIPGFTFPVAEYFLEDVLEKTRYSIKSDFDNFEGNSRRRRKQQDSKKDPLTEMFEACIYLTHQAMYLQSS</sequence>
<evidence type="ECO:0000313" key="1">
    <source>
        <dbReference type="EMBL" id="KYP62080.1"/>
    </source>
</evidence>
<organism evidence="1 2">
    <name type="scientific">Cajanus cajan</name>
    <name type="common">Pigeon pea</name>
    <name type="synonym">Cajanus indicus</name>
    <dbReference type="NCBI Taxonomy" id="3821"/>
    <lineage>
        <taxon>Eukaryota</taxon>
        <taxon>Viridiplantae</taxon>
        <taxon>Streptophyta</taxon>
        <taxon>Embryophyta</taxon>
        <taxon>Tracheophyta</taxon>
        <taxon>Spermatophyta</taxon>
        <taxon>Magnoliopsida</taxon>
        <taxon>eudicotyledons</taxon>
        <taxon>Gunneridae</taxon>
        <taxon>Pentapetalae</taxon>
        <taxon>rosids</taxon>
        <taxon>fabids</taxon>
        <taxon>Fabales</taxon>
        <taxon>Fabaceae</taxon>
        <taxon>Papilionoideae</taxon>
        <taxon>50 kb inversion clade</taxon>
        <taxon>NPAAA clade</taxon>
        <taxon>indigoferoid/millettioid clade</taxon>
        <taxon>Phaseoleae</taxon>
        <taxon>Cajanus</taxon>
    </lineage>
</organism>
<keyword evidence="2" id="KW-1185">Reference proteome</keyword>
<protein>
    <submittedName>
        <fullName evidence="1">ATP-dependent RNA helicase DHX36</fullName>
    </submittedName>
</protein>
<keyword evidence="1" id="KW-0067">ATP-binding</keyword>
<keyword evidence="1" id="KW-0547">Nucleotide-binding</keyword>
<keyword evidence="1" id="KW-0347">Helicase</keyword>
<dbReference type="STRING" id="3821.A0A151T4Y2"/>
<dbReference type="Proteomes" id="UP000075243">
    <property type="component" value="Chromosome 8"/>
</dbReference>
<dbReference type="AlphaFoldDB" id="A0A151T4Y2"/>
<reference evidence="1 2" key="1">
    <citation type="journal article" date="2012" name="Nat. Biotechnol.">
        <title>Draft genome sequence of pigeonpea (Cajanus cajan), an orphan legume crop of resource-poor farmers.</title>
        <authorList>
            <person name="Varshney R.K."/>
            <person name="Chen W."/>
            <person name="Li Y."/>
            <person name="Bharti A.K."/>
            <person name="Saxena R.K."/>
            <person name="Schlueter J.A."/>
            <person name="Donoghue M.T."/>
            <person name="Azam S."/>
            <person name="Fan G."/>
            <person name="Whaley A.M."/>
            <person name="Farmer A.D."/>
            <person name="Sheridan J."/>
            <person name="Iwata A."/>
            <person name="Tuteja R."/>
            <person name="Penmetsa R.V."/>
            <person name="Wu W."/>
            <person name="Upadhyaya H.D."/>
            <person name="Yang S.P."/>
            <person name="Shah T."/>
            <person name="Saxena K.B."/>
            <person name="Michael T."/>
            <person name="McCombie W.R."/>
            <person name="Yang B."/>
            <person name="Zhang G."/>
            <person name="Yang H."/>
            <person name="Wang J."/>
            <person name="Spillane C."/>
            <person name="Cook D.R."/>
            <person name="May G.D."/>
            <person name="Xu X."/>
            <person name="Jackson S.A."/>
        </authorList>
    </citation>
    <scope>NUCLEOTIDE SEQUENCE [LARGE SCALE GENOMIC DNA]</scope>
    <source>
        <strain evidence="2">cv. Asha</strain>
    </source>
</reference>
<dbReference type="OMA" id="TEMFEAC"/>
<proteinExistence type="predicted"/>
<dbReference type="EMBL" id="CM003610">
    <property type="protein sequence ID" value="KYP62080.1"/>
    <property type="molecule type" value="Genomic_DNA"/>
</dbReference>